<dbReference type="EMBL" id="AATQ01000001">
    <property type="protein sequence ID" value="EAU48703.1"/>
    <property type="molecule type" value="Genomic_DNA"/>
</dbReference>
<dbReference type="AlphaFoldDB" id="Q0FW49"/>
<reference evidence="1 2" key="1">
    <citation type="journal article" date="2010" name="J. Bacteriol.">
        <title>Genome sequences of Pelagibaca bermudensis HTCC2601T and Maritimibacter alkaliphilus HTCC2654T, the type strains of two marine Roseobacter genera.</title>
        <authorList>
            <person name="Thrash J.C."/>
            <person name="Cho J.C."/>
            <person name="Ferriera S."/>
            <person name="Johnson J."/>
            <person name="Vergin K.L."/>
            <person name="Giovannoni S.J."/>
        </authorList>
    </citation>
    <scope>NUCLEOTIDE SEQUENCE [LARGE SCALE GENOMIC DNA]</scope>
    <source>
        <strain evidence="2">DSM 26914 / JCM 13377 / KCTC 12554 / HTCC2601</strain>
    </source>
</reference>
<accession>Q0FW49</accession>
<keyword evidence="2" id="KW-1185">Reference proteome</keyword>
<protein>
    <submittedName>
        <fullName evidence="1">Uncharacterized protein</fullName>
    </submittedName>
</protein>
<proteinExistence type="predicted"/>
<evidence type="ECO:0000313" key="1">
    <source>
        <dbReference type="EMBL" id="EAU48703.1"/>
    </source>
</evidence>
<evidence type="ECO:0000313" key="2">
    <source>
        <dbReference type="Proteomes" id="UP000006230"/>
    </source>
</evidence>
<name>Q0FW49_SALBH</name>
<sequence length="53" mass="5577">MRAIGAGDPPAEIEHADALKNTRHDWLAPFSCPFGPEGACASGRLQNMSIPTA</sequence>
<dbReference type="HOGENOM" id="CLU_3064470_0_0_5"/>
<dbReference type="Proteomes" id="UP000006230">
    <property type="component" value="Unassembled WGS sequence"/>
</dbReference>
<dbReference type="STRING" id="314265.R2601_03983"/>
<comment type="caution">
    <text evidence="1">The sequence shown here is derived from an EMBL/GenBank/DDBJ whole genome shotgun (WGS) entry which is preliminary data.</text>
</comment>
<gene>
    <name evidence="1" type="ORF">R2601_03983</name>
</gene>
<organism evidence="1 2">
    <name type="scientific">Salipiger bermudensis (strain DSM 26914 / JCM 13377 / KCTC 12554 / HTCC2601)</name>
    <name type="common">Pelagibaca bermudensis</name>
    <dbReference type="NCBI Taxonomy" id="314265"/>
    <lineage>
        <taxon>Bacteria</taxon>
        <taxon>Pseudomonadati</taxon>
        <taxon>Pseudomonadota</taxon>
        <taxon>Alphaproteobacteria</taxon>
        <taxon>Rhodobacterales</taxon>
        <taxon>Roseobacteraceae</taxon>
        <taxon>Salipiger</taxon>
    </lineage>
</organism>